<keyword evidence="2" id="KW-1133">Transmembrane helix</keyword>
<evidence type="ECO:0000256" key="1">
    <source>
        <dbReference type="SAM" id="MobiDB-lite"/>
    </source>
</evidence>
<dbReference type="EMBL" id="QFZK01000010">
    <property type="protein sequence ID" value="RFO96059.1"/>
    <property type="molecule type" value="Genomic_DNA"/>
</dbReference>
<accession>A0A3E1R9L0</accession>
<reference evidence="3 4" key="1">
    <citation type="submission" date="2018-05" db="EMBL/GenBank/DDBJ databases">
        <title>Rhodoferax soyangensis sp.nov., isolated from an oligotrophic freshwater lake.</title>
        <authorList>
            <person name="Park M."/>
        </authorList>
    </citation>
    <scope>NUCLEOTIDE SEQUENCE [LARGE SCALE GENOMIC DNA]</scope>
    <source>
        <strain evidence="3 4">IMCC26218</strain>
    </source>
</reference>
<feature type="region of interest" description="Disordered" evidence="1">
    <location>
        <begin position="67"/>
        <end position="129"/>
    </location>
</feature>
<evidence type="ECO:0000313" key="3">
    <source>
        <dbReference type="EMBL" id="RFO96059.1"/>
    </source>
</evidence>
<dbReference type="OrthoDB" id="8526020at2"/>
<proteinExistence type="predicted"/>
<keyword evidence="4" id="KW-1185">Reference proteome</keyword>
<dbReference type="AlphaFoldDB" id="A0A3E1R9L0"/>
<dbReference type="RefSeq" id="WP_117178704.1">
    <property type="nucleotide sequence ID" value="NZ_QFZK01000010.1"/>
</dbReference>
<gene>
    <name evidence="3" type="ORF">DIC66_15180</name>
</gene>
<keyword evidence="2" id="KW-0812">Transmembrane</keyword>
<comment type="caution">
    <text evidence="3">The sequence shown here is derived from an EMBL/GenBank/DDBJ whole genome shotgun (WGS) entry which is preliminary data.</text>
</comment>
<name>A0A3E1R9L0_9BURK</name>
<feature type="compositionally biased region" description="Low complexity" evidence="1">
    <location>
        <begin position="85"/>
        <end position="129"/>
    </location>
</feature>
<dbReference type="Proteomes" id="UP000260665">
    <property type="component" value="Unassembled WGS sequence"/>
</dbReference>
<dbReference type="InterPro" id="IPR021457">
    <property type="entry name" value="DUF3108"/>
</dbReference>
<feature type="transmembrane region" description="Helical" evidence="2">
    <location>
        <begin position="20"/>
        <end position="44"/>
    </location>
</feature>
<evidence type="ECO:0000256" key="2">
    <source>
        <dbReference type="SAM" id="Phobius"/>
    </source>
</evidence>
<organism evidence="3 4">
    <name type="scientific">Rhodoferax lacus</name>
    <dbReference type="NCBI Taxonomy" id="2184758"/>
    <lineage>
        <taxon>Bacteria</taxon>
        <taxon>Pseudomonadati</taxon>
        <taxon>Pseudomonadota</taxon>
        <taxon>Betaproteobacteria</taxon>
        <taxon>Burkholderiales</taxon>
        <taxon>Comamonadaceae</taxon>
        <taxon>Rhodoferax</taxon>
    </lineage>
</organism>
<protein>
    <submittedName>
        <fullName evidence="3">DUF3108 domain-containing protein</fullName>
    </submittedName>
</protein>
<evidence type="ECO:0000313" key="4">
    <source>
        <dbReference type="Proteomes" id="UP000260665"/>
    </source>
</evidence>
<sequence length="391" mass="40737">MPTSPPQSPPNNSSTLLRLLVLTVLVLLVHGLLLAGASPTWLLFAGAAQEPPQAPAVASFVTRTIAPTPAPAPQERKPQPPPRAAKPVPASTAQAAEATPSPATTAPATAAADSTAATSPAATQQDVAVTAAEAAKPAVAEPATPPAPVKPASAAAAAAPAPATASAAADVLRANSVRLPDPIRLLYDGKGEERGFIKYAASSELLWLHDGAQYSARLEISAWGFRVRTWTSKGELGATGLAPVRFGDKPRGAELATHFQRDKGIISFSANNPDVPLQVGAQDKLSALLQLSALVAGAPERYSAGKTIRFQAADAHRAELWDFQVGALELLDLPGGPKQALKFSKAPTAEFDQGIDVWLAPDMQYLPVRLRITEANGAFADLLWRKTQNSE</sequence>
<keyword evidence="2" id="KW-0472">Membrane</keyword>
<dbReference type="Pfam" id="PF11306">
    <property type="entry name" value="DUF3108"/>
    <property type="match status" value="1"/>
</dbReference>